<evidence type="ECO:0000313" key="6">
    <source>
        <dbReference type="EMBL" id="KAG5625282.1"/>
    </source>
</evidence>
<dbReference type="InterPro" id="IPR029028">
    <property type="entry name" value="Alpha/beta_knot_MTases"/>
</dbReference>
<comment type="catalytic activity">
    <reaction evidence="4">
        <text>uridine(1498) in 16S rRNA + S-adenosyl-L-methionine = N(3)-methyluridine(1498) in 16S rRNA + S-adenosyl-L-homocysteine + H(+)</text>
        <dbReference type="Rhea" id="RHEA:42920"/>
        <dbReference type="Rhea" id="RHEA-COMP:10283"/>
        <dbReference type="Rhea" id="RHEA-COMP:10284"/>
        <dbReference type="ChEBI" id="CHEBI:15378"/>
        <dbReference type="ChEBI" id="CHEBI:57856"/>
        <dbReference type="ChEBI" id="CHEBI:59789"/>
        <dbReference type="ChEBI" id="CHEBI:65315"/>
        <dbReference type="ChEBI" id="CHEBI:74502"/>
        <dbReference type="EC" id="2.1.1.193"/>
    </reaction>
</comment>
<name>A0A9J6AME2_SOLCO</name>
<dbReference type="EMBL" id="JACXVP010000002">
    <property type="protein sequence ID" value="KAG5625282.1"/>
    <property type="molecule type" value="Genomic_DNA"/>
</dbReference>
<feature type="domain" description="PIK-related kinase FAT" evidence="5">
    <location>
        <begin position="5"/>
        <end position="78"/>
    </location>
</feature>
<dbReference type="InterPro" id="IPR006700">
    <property type="entry name" value="RsmE"/>
</dbReference>
<comment type="caution">
    <text evidence="6">The sequence shown here is derived from an EMBL/GenBank/DDBJ whole genome shotgun (WGS) entry which is preliminary data.</text>
</comment>
<sequence length="273" mass="30874">MKCRGWEALLAVRALVLPPTEDIDTWIKFASLCRKNGRISQARSTLIKLLQFDPETTPATARITAPLRNRVDKLRRVNFAAAKQCKQFYADTKCILCTNSLCGCLCNVFDINNIFVLGQRLHEMVLNPPIKVGGVLRLCFKLKRILDWHSFAIQKYFWRRSSEEVEDSGDKEFVYAPELHRERELNVILEAGATTVGLGPHCLQIETATVTLLSALMFWCDDQELFKLCSHAEGSQESCKLALLQEFRSEGSKGKDNLLCCVGPLPSLQLRKP</sequence>
<dbReference type="EC" id="2.1.1.193" evidence="2"/>
<protein>
    <recommendedName>
        <fullName evidence="2">16S rRNA (uracil(1498)-N(3))-methyltransferase</fullName>
        <ecNumber evidence="2">2.1.1.193</ecNumber>
    </recommendedName>
</protein>
<organism evidence="6 7">
    <name type="scientific">Solanum commersonii</name>
    <name type="common">Commerson's wild potato</name>
    <name type="synonym">Commerson's nightshade</name>
    <dbReference type="NCBI Taxonomy" id="4109"/>
    <lineage>
        <taxon>Eukaryota</taxon>
        <taxon>Viridiplantae</taxon>
        <taxon>Streptophyta</taxon>
        <taxon>Embryophyta</taxon>
        <taxon>Tracheophyta</taxon>
        <taxon>Spermatophyta</taxon>
        <taxon>Magnoliopsida</taxon>
        <taxon>eudicotyledons</taxon>
        <taxon>Gunneridae</taxon>
        <taxon>Pentapetalae</taxon>
        <taxon>asterids</taxon>
        <taxon>lamiids</taxon>
        <taxon>Solanales</taxon>
        <taxon>Solanaceae</taxon>
        <taxon>Solanoideae</taxon>
        <taxon>Solaneae</taxon>
        <taxon>Solanum</taxon>
    </lineage>
</organism>
<dbReference type="AlphaFoldDB" id="A0A9J6AME2"/>
<dbReference type="GO" id="GO:0070042">
    <property type="term" value="F:rRNA (uridine-N3-)-methyltransferase activity"/>
    <property type="evidence" value="ECO:0007669"/>
    <property type="project" value="TreeGrafter"/>
</dbReference>
<evidence type="ECO:0000259" key="5">
    <source>
        <dbReference type="Pfam" id="PF02259"/>
    </source>
</evidence>
<dbReference type="PANTHER" id="PTHR30027:SF3">
    <property type="entry name" value="16S RRNA (URACIL(1498)-N(3))-METHYLTRANSFERASE"/>
    <property type="match status" value="1"/>
</dbReference>
<comment type="similarity">
    <text evidence="1">Belongs to the RNA methyltransferase RsmE family.</text>
</comment>
<dbReference type="Proteomes" id="UP000824120">
    <property type="component" value="Chromosome 2"/>
</dbReference>
<dbReference type="OrthoDB" id="1741265at2759"/>
<dbReference type="SUPFAM" id="SSF75217">
    <property type="entry name" value="alpha/beta knot"/>
    <property type="match status" value="1"/>
</dbReference>
<dbReference type="GO" id="GO:0070475">
    <property type="term" value="P:rRNA base methylation"/>
    <property type="evidence" value="ECO:0007669"/>
    <property type="project" value="TreeGrafter"/>
</dbReference>
<accession>A0A9J6AME2</accession>
<dbReference type="Pfam" id="PF02259">
    <property type="entry name" value="FAT"/>
    <property type="match status" value="1"/>
</dbReference>
<keyword evidence="7" id="KW-1185">Reference proteome</keyword>
<evidence type="ECO:0000256" key="2">
    <source>
        <dbReference type="ARBA" id="ARBA00012328"/>
    </source>
</evidence>
<comment type="function">
    <text evidence="3">Specifically methylates the N3 position of the uracil ring of uridine 1498 (m3U1498) in 16S rRNA. Acts on the fully assembled 30S ribosomal subunit.</text>
</comment>
<dbReference type="InterPro" id="IPR003151">
    <property type="entry name" value="PIK-rel_kinase_FAT"/>
</dbReference>
<dbReference type="PANTHER" id="PTHR30027">
    <property type="entry name" value="RIBOSOMAL RNA SMALL SUBUNIT METHYLTRANSFERASE E"/>
    <property type="match status" value="1"/>
</dbReference>
<evidence type="ECO:0000313" key="7">
    <source>
        <dbReference type="Proteomes" id="UP000824120"/>
    </source>
</evidence>
<gene>
    <name evidence="6" type="ORF">H5410_010500</name>
</gene>
<reference evidence="6 7" key="1">
    <citation type="submission" date="2020-09" db="EMBL/GenBank/DDBJ databases">
        <title>De no assembly of potato wild relative species, Solanum commersonii.</title>
        <authorList>
            <person name="Cho K."/>
        </authorList>
    </citation>
    <scope>NUCLEOTIDE SEQUENCE [LARGE SCALE GENOMIC DNA]</scope>
    <source>
        <strain evidence="6">LZ3.2</strain>
        <tissue evidence="6">Leaf</tissue>
    </source>
</reference>
<evidence type="ECO:0000256" key="3">
    <source>
        <dbReference type="ARBA" id="ARBA00025699"/>
    </source>
</evidence>
<dbReference type="InterPro" id="IPR029026">
    <property type="entry name" value="tRNA_m1G_MTases_N"/>
</dbReference>
<proteinExistence type="inferred from homology"/>
<evidence type="ECO:0000256" key="4">
    <source>
        <dbReference type="ARBA" id="ARBA00047944"/>
    </source>
</evidence>
<dbReference type="Gene3D" id="3.40.1280.10">
    <property type="match status" value="1"/>
</dbReference>
<evidence type="ECO:0000256" key="1">
    <source>
        <dbReference type="ARBA" id="ARBA00005528"/>
    </source>
</evidence>